<dbReference type="InterPro" id="IPR002374">
    <property type="entry name" value="cGMP_dep_kinase"/>
</dbReference>
<dbReference type="PROSITE" id="PS00107">
    <property type="entry name" value="PROTEIN_KINASE_ATP"/>
    <property type="match status" value="1"/>
</dbReference>
<accession>A0A0M0K1R5</accession>
<evidence type="ECO:0000256" key="4">
    <source>
        <dbReference type="ARBA" id="ARBA00022490"/>
    </source>
</evidence>
<keyword evidence="4" id="KW-0963">Cytoplasm</keyword>
<keyword evidence="11 18" id="KW-0067">ATP-binding</keyword>
<comment type="catalytic activity">
    <reaction evidence="15">
        <text>L-threonyl-[protein] + ATP = O-phospho-L-threonyl-[protein] + ADP + H(+)</text>
        <dbReference type="Rhea" id="RHEA:46608"/>
        <dbReference type="Rhea" id="RHEA-COMP:11060"/>
        <dbReference type="Rhea" id="RHEA-COMP:11605"/>
        <dbReference type="ChEBI" id="CHEBI:15378"/>
        <dbReference type="ChEBI" id="CHEBI:30013"/>
        <dbReference type="ChEBI" id="CHEBI:30616"/>
        <dbReference type="ChEBI" id="CHEBI:61977"/>
        <dbReference type="ChEBI" id="CHEBI:456216"/>
        <dbReference type="EC" id="2.7.11.12"/>
    </reaction>
</comment>
<evidence type="ECO:0000256" key="10">
    <source>
        <dbReference type="ARBA" id="ARBA00022777"/>
    </source>
</evidence>
<dbReference type="InterPro" id="IPR000719">
    <property type="entry name" value="Prot_kinase_dom"/>
</dbReference>
<dbReference type="PROSITE" id="PS00889">
    <property type="entry name" value="CNMP_BINDING_2"/>
    <property type="match status" value="1"/>
</dbReference>
<comment type="caution">
    <text evidence="23">The sequence shown here is derived from an EMBL/GenBank/DDBJ whole genome shotgun (WGS) entry which is preliminary data.</text>
</comment>
<dbReference type="InterPro" id="IPR017441">
    <property type="entry name" value="Protein_kinase_ATP_BS"/>
</dbReference>
<evidence type="ECO:0000313" key="24">
    <source>
        <dbReference type="Proteomes" id="UP000037460"/>
    </source>
</evidence>
<feature type="binding site" evidence="18 19">
    <location>
        <position position="494"/>
    </location>
    <ligand>
        <name>ATP</name>
        <dbReference type="ChEBI" id="CHEBI:30616"/>
    </ligand>
</feature>
<evidence type="ECO:0000256" key="5">
    <source>
        <dbReference type="ARBA" id="ARBA00022527"/>
    </source>
</evidence>
<dbReference type="InterPro" id="IPR018490">
    <property type="entry name" value="cNMP-bd_dom_sf"/>
</dbReference>
<dbReference type="GO" id="GO:0046872">
    <property type="term" value="F:metal ion binding"/>
    <property type="evidence" value="ECO:0007669"/>
    <property type="project" value="UniProtKB-KW"/>
</dbReference>
<evidence type="ECO:0000256" key="2">
    <source>
        <dbReference type="ARBA" id="ARBA00006352"/>
    </source>
</evidence>
<dbReference type="InterPro" id="IPR018488">
    <property type="entry name" value="cNMP-bd_CS"/>
</dbReference>
<dbReference type="PROSITE" id="PS51285">
    <property type="entry name" value="AGC_KINASE_CTER"/>
    <property type="match status" value="1"/>
</dbReference>
<protein>
    <recommendedName>
        <fullName evidence="14">cGMP-dependent protein kinase</fullName>
        <ecNumber evidence="3">2.7.11.12</ecNumber>
    </recommendedName>
</protein>
<dbReference type="GO" id="GO:0004691">
    <property type="term" value="F:cAMP-dependent protein kinase activity"/>
    <property type="evidence" value="ECO:0007669"/>
    <property type="project" value="TreeGrafter"/>
</dbReference>
<comment type="catalytic activity">
    <reaction evidence="16">
        <text>L-seryl-[protein] + ATP = O-phospho-L-seryl-[protein] + ADP + H(+)</text>
        <dbReference type="Rhea" id="RHEA:17989"/>
        <dbReference type="Rhea" id="RHEA-COMP:9863"/>
        <dbReference type="Rhea" id="RHEA-COMP:11604"/>
        <dbReference type="ChEBI" id="CHEBI:15378"/>
        <dbReference type="ChEBI" id="CHEBI:29999"/>
        <dbReference type="ChEBI" id="CHEBI:30616"/>
        <dbReference type="ChEBI" id="CHEBI:83421"/>
        <dbReference type="ChEBI" id="CHEBI:456216"/>
        <dbReference type="EC" id="2.7.11.12"/>
    </reaction>
</comment>
<dbReference type="Gene3D" id="1.10.510.10">
    <property type="entry name" value="Transferase(Phosphotransferase) domain 1"/>
    <property type="match status" value="1"/>
</dbReference>
<evidence type="ECO:0000259" key="21">
    <source>
        <dbReference type="PROSITE" id="PS50042"/>
    </source>
</evidence>
<dbReference type="PROSITE" id="PS00108">
    <property type="entry name" value="PROTEIN_KINASE_ST"/>
    <property type="match status" value="1"/>
</dbReference>
<dbReference type="Pfam" id="PF00027">
    <property type="entry name" value="cNMP_binding"/>
    <property type="match status" value="3"/>
</dbReference>
<evidence type="ECO:0000256" key="18">
    <source>
        <dbReference type="PIRSR" id="PIRSR000559-2"/>
    </source>
</evidence>
<comment type="similarity">
    <text evidence="2">Belongs to the protein kinase superfamily. AGC Ser/Thr protein kinase family. cGMP subfamily.</text>
</comment>
<dbReference type="PIRSF" id="PIRSF000559">
    <property type="entry name" value="cGMP-dep_kinase"/>
    <property type="match status" value="1"/>
</dbReference>
<dbReference type="PANTHER" id="PTHR24353">
    <property type="entry name" value="CYCLIC NUCLEOTIDE-DEPENDENT PROTEIN KINASE"/>
    <property type="match status" value="1"/>
</dbReference>
<evidence type="ECO:0000256" key="19">
    <source>
        <dbReference type="PROSITE-ProRule" id="PRU10141"/>
    </source>
</evidence>
<feature type="domain" description="Protein kinase" evidence="20">
    <location>
        <begin position="467"/>
        <end position="719"/>
    </location>
</feature>
<keyword evidence="8" id="KW-0479">Metal-binding</keyword>
<dbReference type="SMART" id="SM00220">
    <property type="entry name" value="S_TKc"/>
    <property type="match status" value="1"/>
</dbReference>
<evidence type="ECO:0000256" key="17">
    <source>
        <dbReference type="PIRSR" id="PIRSR000559-1"/>
    </source>
</evidence>
<dbReference type="Gene3D" id="2.60.120.10">
    <property type="entry name" value="Jelly Rolls"/>
    <property type="match status" value="3"/>
</dbReference>
<dbReference type="InterPro" id="IPR011009">
    <property type="entry name" value="Kinase-like_dom_sf"/>
</dbReference>
<dbReference type="Gene3D" id="3.30.200.20">
    <property type="entry name" value="Phosphorylase Kinase, domain 1"/>
    <property type="match status" value="1"/>
</dbReference>
<dbReference type="Pfam" id="PF00069">
    <property type="entry name" value="Pkinase"/>
    <property type="match status" value="1"/>
</dbReference>
<dbReference type="SUPFAM" id="SSF51206">
    <property type="entry name" value="cAMP-binding domain-like"/>
    <property type="match status" value="3"/>
</dbReference>
<evidence type="ECO:0000256" key="6">
    <source>
        <dbReference type="ARBA" id="ARBA00022535"/>
    </source>
</evidence>
<evidence type="ECO:0000256" key="9">
    <source>
        <dbReference type="ARBA" id="ARBA00022741"/>
    </source>
</evidence>
<dbReference type="GO" id="GO:0004692">
    <property type="term" value="F:cGMP-dependent protein kinase activity"/>
    <property type="evidence" value="ECO:0007669"/>
    <property type="project" value="UniProtKB-EC"/>
</dbReference>
<dbReference type="InterPro" id="IPR014710">
    <property type="entry name" value="RmlC-like_jellyroll"/>
</dbReference>
<dbReference type="PANTHER" id="PTHR24353:SF37">
    <property type="entry name" value="CAMP-DEPENDENT PROTEIN KINASE CATALYTIC SUBUNIT PRKX"/>
    <property type="match status" value="1"/>
</dbReference>
<evidence type="ECO:0000256" key="8">
    <source>
        <dbReference type="ARBA" id="ARBA00022723"/>
    </source>
</evidence>
<dbReference type="EMBL" id="JWZX01001691">
    <property type="protein sequence ID" value="KOO32754.1"/>
    <property type="molecule type" value="Genomic_DNA"/>
</dbReference>
<keyword evidence="13" id="KW-0142">cGMP-binding</keyword>
<evidence type="ECO:0000256" key="3">
    <source>
        <dbReference type="ARBA" id="ARBA00012428"/>
    </source>
</evidence>
<dbReference type="PRINTS" id="PR00103">
    <property type="entry name" value="CAMPKINASE"/>
</dbReference>
<dbReference type="GO" id="GO:0005524">
    <property type="term" value="F:ATP binding"/>
    <property type="evidence" value="ECO:0007669"/>
    <property type="project" value="UniProtKB-UniRule"/>
</dbReference>
<feature type="domain" description="Cyclic nucleotide-binding" evidence="21">
    <location>
        <begin position="329"/>
        <end position="437"/>
    </location>
</feature>
<evidence type="ECO:0000256" key="11">
    <source>
        <dbReference type="ARBA" id="ARBA00022840"/>
    </source>
</evidence>
<dbReference type="EC" id="2.7.11.12" evidence="3"/>
<feature type="binding site" evidence="18">
    <location>
        <begin position="473"/>
        <end position="481"/>
    </location>
    <ligand>
        <name>ATP</name>
        <dbReference type="ChEBI" id="CHEBI:30616"/>
    </ligand>
</feature>
<dbReference type="SMART" id="SM00133">
    <property type="entry name" value="S_TK_X"/>
    <property type="match status" value="1"/>
</dbReference>
<dbReference type="PROSITE" id="PS50011">
    <property type="entry name" value="PROTEIN_KINASE_DOM"/>
    <property type="match status" value="1"/>
</dbReference>
<feature type="domain" description="Cyclic nucleotide-binding" evidence="21">
    <location>
        <begin position="203"/>
        <end position="325"/>
    </location>
</feature>
<evidence type="ECO:0000256" key="16">
    <source>
        <dbReference type="ARBA" id="ARBA00047462"/>
    </source>
</evidence>
<dbReference type="CDD" id="cd00038">
    <property type="entry name" value="CAP_ED"/>
    <property type="match status" value="3"/>
</dbReference>
<keyword evidence="9 18" id="KW-0547">Nucleotide-binding</keyword>
<keyword evidence="12" id="KW-0460">Magnesium</keyword>
<dbReference type="GO" id="GO:0030553">
    <property type="term" value="F:cGMP binding"/>
    <property type="evidence" value="ECO:0007669"/>
    <property type="project" value="UniProtKB-KW"/>
</dbReference>
<evidence type="ECO:0000313" key="23">
    <source>
        <dbReference type="EMBL" id="KOO32754.1"/>
    </source>
</evidence>
<sequence length="774" mass="85825">MGCSGSKDVHAQSTTVTVALKQITLGVSTPISAMTPASAKADIHRRHGISAEASARVYKKVVYFKSDEAKAMIAAATKESKLFASLTEAQMAEVVDAMQEVTHCAGQSVILQGDVGDNFYVVGRGEYAAYLQQASDKAVKTYAVGGMFGELALMYNSPRAASVVATSDSACWALDQHSFRGILMAAAKEALDTTAKFLQAVSLLSALTDAQREALGEVLEVEKYAPNETIVHEGDEADSLYLIKSGECIVYQSDLGNPLGKELCRMRQPECLGEYTLEAPGQKWPATIVSADEVTMLKLTRANFTELLGELQEVIRFNFNQKVLSSMEIFKELSERQRESLVESLREASFAKGTPIIRQGEELDPSSAFYIIKTGAVTVTRLDDKGEVILIKDKLGPSDYFGEMALMSDETRMATVTATSPTICMKLDRATFKQLLGDENPLLAHEAAKRRTELTKASRPKIDMSELQHGPILGVGTFGRVRLVVHGAQVYALKCMRKGQLIALQQVEHVMNEKTLLEQCDHPFILRLIATYQDADEIYMLLELALGGELFSLLRELECFDEPQSCFYAACVYSAFAYMHDRRIAYRDLKPENLLFDASGYLKVCDFGFAKKIIDRTWTLCGTPEYLAPEILSNKGHGLPVDWWAFGILIFEMLVGQPPFCADDPMDIYAKILKNRVTYPHSMSKAAKGLITLLLVTMPAQRLGSLKRGHRDIAAHPFFGKLDWAALLRKAEPAPFTPRIRNPTDTSNFEHYEDVGVGKWARYNDRRCNEFEGF</sequence>
<dbReference type="PROSITE" id="PS00888">
    <property type="entry name" value="CNMP_BINDING_1"/>
    <property type="match status" value="2"/>
</dbReference>
<name>A0A0M0K1R5_9EUKA</name>
<dbReference type="GO" id="GO:0005952">
    <property type="term" value="C:cAMP-dependent protein kinase complex"/>
    <property type="evidence" value="ECO:0007669"/>
    <property type="project" value="TreeGrafter"/>
</dbReference>
<organism evidence="23 24">
    <name type="scientific">Chrysochromulina tobinii</name>
    <dbReference type="NCBI Taxonomy" id="1460289"/>
    <lineage>
        <taxon>Eukaryota</taxon>
        <taxon>Haptista</taxon>
        <taxon>Haptophyta</taxon>
        <taxon>Prymnesiophyceae</taxon>
        <taxon>Prymnesiales</taxon>
        <taxon>Chrysochromulinaceae</taxon>
        <taxon>Chrysochromulina</taxon>
    </lineage>
</organism>
<dbReference type="FunFam" id="1.10.510.10:FF:000005">
    <property type="entry name" value="cAMP-dependent protein kinase catalytic subunit alpha"/>
    <property type="match status" value="1"/>
</dbReference>
<feature type="active site" description="Proton acceptor" evidence="17">
    <location>
        <position position="588"/>
    </location>
</feature>
<dbReference type="SUPFAM" id="SSF56112">
    <property type="entry name" value="Protein kinase-like (PK-like)"/>
    <property type="match status" value="1"/>
</dbReference>
<dbReference type="OrthoDB" id="63267at2759"/>
<dbReference type="AlphaFoldDB" id="A0A0M0K1R5"/>
<gene>
    <name evidence="23" type="ORF">Ctob_011397</name>
</gene>
<comment type="cofactor">
    <cofactor evidence="1">
        <name>Mg(2+)</name>
        <dbReference type="ChEBI" id="CHEBI:18420"/>
    </cofactor>
</comment>
<feature type="domain" description="AGC-kinase C-terminal" evidence="22">
    <location>
        <begin position="720"/>
        <end position="774"/>
    </location>
</feature>
<proteinExistence type="inferred from homology"/>
<keyword evidence="24" id="KW-1185">Reference proteome</keyword>
<evidence type="ECO:0000256" key="13">
    <source>
        <dbReference type="ARBA" id="ARBA00022992"/>
    </source>
</evidence>
<keyword evidence="6" id="KW-0140">cGMP</keyword>
<keyword evidence="7" id="KW-0808">Transferase</keyword>
<evidence type="ECO:0000256" key="14">
    <source>
        <dbReference type="ARBA" id="ARBA00024113"/>
    </source>
</evidence>
<evidence type="ECO:0000259" key="22">
    <source>
        <dbReference type="PROSITE" id="PS51285"/>
    </source>
</evidence>
<keyword evidence="5" id="KW-0723">Serine/threonine-protein kinase</keyword>
<feature type="domain" description="Cyclic nucleotide-binding" evidence="21">
    <location>
        <begin position="82"/>
        <end position="200"/>
    </location>
</feature>
<evidence type="ECO:0000256" key="12">
    <source>
        <dbReference type="ARBA" id="ARBA00022842"/>
    </source>
</evidence>
<evidence type="ECO:0000256" key="1">
    <source>
        <dbReference type="ARBA" id="ARBA00001946"/>
    </source>
</evidence>
<dbReference type="Proteomes" id="UP000037460">
    <property type="component" value="Unassembled WGS sequence"/>
</dbReference>
<dbReference type="SMART" id="SM00100">
    <property type="entry name" value="cNMP"/>
    <property type="match status" value="3"/>
</dbReference>
<evidence type="ECO:0000259" key="20">
    <source>
        <dbReference type="PROSITE" id="PS50011"/>
    </source>
</evidence>
<evidence type="ECO:0000256" key="15">
    <source>
        <dbReference type="ARBA" id="ARBA00047298"/>
    </source>
</evidence>
<dbReference type="InterPro" id="IPR008271">
    <property type="entry name" value="Ser/Thr_kinase_AS"/>
</dbReference>
<dbReference type="InterPro" id="IPR000595">
    <property type="entry name" value="cNMP-bd_dom"/>
</dbReference>
<keyword evidence="10 23" id="KW-0418">Kinase</keyword>
<dbReference type="PROSITE" id="PS50042">
    <property type="entry name" value="CNMP_BINDING_3"/>
    <property type="match status" value="3"/>
</dbReference>
<dbReference type="InterPro" id="IPR000961">
    <property type="entry name" value="AGC-kinase_C"/>
</dbReference>
<reference evidence="24" key="1">
    <citation type="journal article" date="2015" name="PLoS Genet.">
        <title>Genome Sequence and Transcriptome Analyses of Chrysochromulina tobin: Metabolic Tools for Enhanced Algal Fitness in the Prominent Order Prymnesiales (Haptophyceae).</title>
        <authorList>
            <person name="Hovde B.T."/>
            <person name="Deodato C.R."/>
            <person name="Hunsperger H.M."/>
            <person name="Ryken S.A."/>
            <person name="Yost W."/>
            <person name="Jha R.K."/>
            <person name="Patterson J."/>
            <person name="Monnat R.J. Jr."/>
            <person name="Barlow S.B."/>
            <person name="Starkenburg S.R."/>
            <person name="Cattolico R.A."/>
        </authorList>
    </citation>
    <scope>NUCLEOTIDE SEQUENCE</scope>
    <source>
        <strain evidence="24">CCMP291</strain>
    </source>
</reference>
<evidence type="ECO:0000256" key="7">
    <source>
        <dbReference type="ARBA" id="ARBA00022679"/>
    </source>
</evidence>